<accession>A0ABU3ZWQ3</accession>
<comment type="caution">
    <text evidence="1">The sequence shown here is derived from an EMBL/GenBank/DDBJ whole genome shotgun (WGS) entry which is preliminary data.</text>
</comment>
<reference evidence="2" key="1">
    <citation type="journal article" date="2022" name="J Environ Chem Eng">
        <title>Biodegradation of petroleum oil using a constructed nonpathogenic and heavy metal-tolerant bacterial consortium isolated from marine sponges.</title>
        <authorList>
            <person name="Dechsakulwatana C."/>
            <person name="Rungsihiranrut A."/>
            <person name="Muangchinda C."/>
            <person name="Ningthoujam R."/>
            <person name="Klankeo P."/>
            <person name="Pinyakong O."/>
        </authorList>
    </citation>
    <scope>NUCLEOTIDE SEQUENCE [LARGE SCALE GENOMIC DNA]</scope>
    <source>
        <strain evidence="2">MO2-4</strain>
    </source>
</reference>
<dbReference type="EMBL" id="JAPTHD010000003">
    <property type="protein sequence ID" value="MDV5823953.1"/>
    <property type="molecule type" value="Genomic_DNA"/>
</dbReference>
<sequence>MNAASAMEAGELVKQAYAWAYPIGESYEPIYACVGGDPRISMFTPFSSVKTMNIFCDYTGTAIVSGSSKRDSEAGIESFIRRQ</sequence>
<evidence type="ECO:0000313" key="1">
    <source>
        <dbReference type="EMBL" id="MDV5823953.1"/>
    </source>
</evidence>
<dbReference type="Proteomes" id="UP001185984">
    <property type="component" value="Unassembled WGS sequence"/>
</dbReference>
<gene>
    <name evidence="1" type="ORF">O0R41_10125</name>
</gene>
<evidence type="ECO:0000313" key="2">
    <source>
        <dbReference type="Proteomes" id="UP001185984"/>
    </source>
</evidence>
<protein>
    <submittedName>
        <fullName evidence="1">Uncharacterized protein</fullName>
    </submittedName>
</protein>
<dbReference type="RefSeq" id="WP_317516795.1">
    <property type="nucleotide sequence ID" value="NZ_JAPTHD010000003.1"/>
</dbReference>
<name>A0ABU3ZWQ3_9SPHN</name>
<keyword evidence="2" id="KW-1185">Reference proteome</keyword>
<organism evidence="1 2">
    <name type="scientific">Sphingobium naphthae</name>
    <dbReference type="NCBI Taxonomy" id="1886786"/>
    <lineage>
        <taxon>Bacteria</taxon>
        <taxon>Pseudomonadati</taxon>
        <taxon>Pseudomonadota</taxon>
        <taxon>Alphaproteobacteria</taxon>
        <taxon>Sphingomonadales</taxon>
        <taxon>Sphingomonadaceae</taxon>
        <taxon>Sphingobium</taxon>
    </lineage>
</organism>
<proteinExistence type="predicted"/>